<keyword evidence="2" id="KW-0378">Hydrolase</keyword>
<dbReference type="GO" id="GO:0005524">
    <property type="term" value="F:ATP binding"/>
    <property type="evidence" value="ECO:0007669"/>
    <property type="project" value="InterPro"/>
</dbReference>
<dbReference type="InterPro" id="IPR003593">
    <property type="entry name" value="AAA+_ATPase"/>
</dbReference>
<keyword evidence="2" id="KW-0540">Nuclease</keyword>
<dbReference type="SMART" id="SM00382">
    <property type="entry name" value="AAA"/>
    <property type="match status" value="1"/>
</dbReference>
<dbReference type="InterPro" id="IPR025745">
    <property type="entry name" value="Mrr-like_N_dom"/>
</dbReference>
<dbReference type="InterPro" id="IPR058807">
    <property type="entry name" value="ScoMcrA_N"/>
</dbReference>
<dbReference type="SUPFAM" id="SSF52540">
    <property type="entry name" value="P-loop containing nucleoside triphosphate hydrolases"/>
    <property type="match status" value="1"/>
</dbReference>
<organism evidence="2 3">
    <name type="scientific">Bradyrhizobium huanghuaihaiense</name>
    <dbReference type="NCBI Taxonomy" id="990078"/>
    <lineage>
        <taxon>Bacteria</taxon>
        <taxon>Pseudomonadati</taxon>
        <taxon>Pseudomonadota</taxon>
        <taxon>Alphaproteobacteria</taxon>
        <taxon>Hyphomicrobiales</taxon>
        <taxon>Nitrobacteraceae</taxon>
        <taxon>Bradyrhizobium</taxon>
    </lineage>
</organism>
<evidence type="ECO:0000259" key="1">
    <source>
        <dbReference type="SMART" id="SM00382"/>
    </source>
</evidence>
<dbReference type="GO" id="GO:0016887">
    <property type="term" value="F:ATP hydrolysis activity"/>
    <property type="evidence" value="ECO:0007669"/>
    <property type="project" value="InterPro"/>
</dbReference>
<protein>
    <submittedName>
        <fullName evidence="2">Mrr restriction endonuclease-like protein</fullName>
    </submittedName>
</protein>
<accession>A0A562QUL4</accession>
<evidence type="ECO:0000313" key="2">
    <source>
        <dbReference type="EMBL" id="TWI60482.1"/>
    </source>
</evidence>
<name>A0A562QUL4_9BRAD</name>
<evidence type="ECO:0000313" key="3">
    <source>
        <dbReference type="Proteomes" id="UP000316291"/>
    </source>
</evidence>
<dbReference type="InterPro" id="IPR011704">
    <property type="entry name" value="ATPase_dyneun-rel_AAA"/>
</dbReference>
<reference evidence="2 3" key="1">
    <citation type="journal article" date="2015" name="Stand. Genomic Sci.">
        <title>Genomic Encyclopedia of Bacterial and Archaeal Type Strains, Phase III: the genomes of soil and plant-associated and newly described type strains.</title>
        <authorList>
            <person name="Whitman W.B."/>
            <person name="Woyke T."/>
            <person name="Klenk H.P."/>
            <person name="Zhou Y."/>
            <person name="Lilburn T.G."/>
            <person name="Beck B.J."/>
            <person name="De Vos P."/>
            <person name="Vandamme P."/>
            <person name="Eisen J.A."/>
            <person name="Garrity G."/>
            <person name="Hugenholtz P."/>
            <person name="Kyrpides N.C."/>
        </authorList>
    </citation>
    <scope>NUCLEOTIDE SEQUENCE [LARGE SCALE GENOMIC DNA]</scope>
    <source>
        <strain evidence="2 3">CGMCC 1.10948</strain>
    </source>
</reference>
<dbReference type="InterPro" id="IPR027417">
    <property type="entry name" value="P-loop_NTPase"/>
</dbReference>
<sequence>MPLPAIAPERIDEALAEFDRDGRELSKWQGWEENASYKHAIAKNGRLYPVKEIVSQATGVATSEFSGGSEANNFVRKLGFQIEPLRLPTESEVRSALHDVLLARAPSSVEPAEAYQVLADRFELPERLRSKLMENSNENHWQNRVRYARFKLVDAGILDNSTHGSWRLLLRQHPEVWVEKTLVEGRIDRKNGPHALGSALWSPLRAQNGADIYRNMRLVQPGDIILHLTDNAAFTGYSIADGFAETNFVGIAGTNWAGLACYRIPLRKFTELVPPLARTRLEADQRTRARLVAIRKQYSNLFYDPDLDLHQGGYLTEAPDILVSLLDSVYRAETGRHLADPLAPLLQDLDVEPMVTTEPKLPTSVEQKRYWLYAPGSKAAHWDDFRDAGIAAIGWDNVGDLSSYATAEAIKARMDQVSSEPQSLINANQCLDFAHRINPGDLIFVKRGRREIIGFGTVQSVYRFEAERPFFRHVRDVVWQNSGSWPTASHRLLPMKTLTEITDDEELIEELEQLVGTSAPTPAAAATVTAKAPIYSIEDFSAETAIPPETISLWLARLKRKQQLVFQGPPGTGKTFVAERLARVLTSGTHGMVDLVQFHPSYGYEDFMHGIRPVTRDGQILFERIPGRFLRFCRAARDVTDGSPCVLIIDEINRGNLSRIFGELMYLLEYRDQVIPLAGEEARFGIPQNVYIIGAMNTADRSIALVDHALRRRFSFIHLAPDYDVMRSQLEKHGLAADGLIHALRTVNTAIDDRNYEVGISFFLKDGAALATTLQDVWEGEIEPYLEEYFYDQPGKLEPLRWHKLSKDVLSSWKSVEPAE</sequence>
<gene>
    <name evidence="2" type="ORF">IQ16_07602</name>
</gene>
<dbReference type="Pfam" id="PF14338">
    <property type="entry name" value="Mrr_N"/>
    <property type="match status" value="1"/>
</dbReference>
<feature type="domain" description="AAA+ ATPase" evidence="1">
    <location>
        <begin position="560"/>
        <end position="724"/>
    </location>
</feature>
<dbReference type="RefSeq" id="WP_145832078.1">
    <property type="nucleotide sequence ID" value="NZ_VLLA01000032.1"/>
</dbReference>
<keyword evidence="3" id="KW-1185">Reference proteome</keyword>
<dbReference type="PANTHER" id="PTHR37291">
    <property type="entry name" value="5-METHYLCYTOSINE-SPECIFIC RESTRICTION ENZYME B"/>
    <property type="match status" value="1"/>
</dbReference>
<dbReference type="PANTHER" id="PTHR37291:SF1">
    <property type="entry name" value="TYPE IV METHYL-DIRECTED RESTRICTION ENZYME ECOKMCRB SUBUNIT"/>
    <property type="match status" value="1"/>
</dbReference>
<dbReference type="InterPro" id="IPR052934">
    <property type="entry name" value="Methyl-DNA_Rec/Restrict_Enz"/>
</dbReference>
<dbReference type="GO" id="GO:0004519">
    <property type="term" value="F:endonuclease activity"/>
    <property type="evidence" value="ECO:0007669"/>
    <property type="project" value="UniProtKB-KW"/>
</dbReference>
<dbReference type="Proteomes" id="UP000316291">
    <property type="component" value="Unassembled WGS sequence"/>
</dbReference>
<comment type="caution">
    <text evidence="2">The sequence shown here is derived from an EMBL/GenBank/DDBJ whole genome shotgun (WGS) entry which is preliminary data.</text>
</comment>
<dbReference type="Gene3D" id="3.40.50.300">
    <property type="entry name" value="P-loop containing nucleotide triphosphate hydrolases"/>
    <property type="match status" value="1"/>
</dbReference>
<dbReference type="Pfam" id="PF26345">
    <property type="entry name" value="ScoMcrA_N"/>
    <property type="match status" value="1"/>
</dbReference>
<proteinExistence type="predicted"/>
<dbReference type="Pfam" id="PF07728">
    <property type="entry name" value="AAA_5"/>
    <property type="match status" value="1"/>
</dbReference>
<dbReference type="AlphaFoldDB" id="A0A562QUL4"/>
<dbReference type="CDD" id="cd00009">
    <property type="entry name" value="AAA"/>
    <property type="match status" value="1"/>
</dbReference>
<dbReference type="EMBL" id="VLLA01000032">
    <property type="protein sequence ID" value="TWI60482.1"/>
    <property type="molecule type" value="Genomic_DNA"/>
</dbReference>
<dbReference type="OrthoDB" id="9781481at2"/>
<keyword evidence="2" id="KW-0255">Endonuclease</keyword>